<keyword evidence="1" id="KW-0261">Viral envelope protein</keyword>
<accession>H6CVB5</accession>
<proteinExistence type="predicted"/>
<name>H6CVB5_HV1</name>
<organism evidence="1 2">
    <name type="scientific">Human immunodeficiency virus type 1</name>
    <name type="common">HIV-1</name>
    <dbReference type="NCBI Taxonomy" id="11676"/>
    <lineage>
        <taxon>Viruses</taxon>
        <taxon>Riboviria</taxon>
        <taxon>Pararnavirae</taxon>
        <taxon>Artverviricota</taxon>
        <taxon>Revtraviricetes</taxon>
        <taxon>Ortervirales</taxon>
        <taxon>Retroviridae</taxon>
        <taxon>Orthoretrovirinae</taxon>
        <taxon>Lentivirus</taxon>
        <taxon>Lentivirus humimdef1</taxon>
    </lineage>
</organism>
<dbReference type="EMBL" id="JN024180">
    <property type="protein sequence ID" value="AFB37144.1"/>
    <property type="molecule type" value="Genomic_RNA"/>
</dbReference>
<dbReference type="GO" id="GO:0019031">
    <property type="term" value="C:viral envelope"/>
    <property type="evidence" value="ECO:0007669"/>
    <property type="project" value="UniProtKB-KW"/>
</dbReference>
<dbReference type="Proteomes" id="UP000132692">
    <property type="component" value="Genome"/>
</dbReference>
<gene>
    <name evidence="1" type="primary">env</name>
</gene>
<reference evidence="1 2" key="1">
    <citation type="journal article" date="2011" name="J. Virol.">
        <title>Demographic processes affect HIV-1 evolution in primary infection before the onset of selective processes.</title>
        <authorList>
            <person name="Herbeck J.T."/>
            <person name="Rolland M."/>
            <person name="Liu Y."/>
            <person name="McLaughlin S."/>
            <person name="McNevin J."/>
            <person name="Zhao H."/>
            <person name="Wong K."/>
            <person name="Stoddard J.N."/>
            <person name="Raugi D."/>
            <person name="Sorensen S."/>
            <person name="Genowati I."/>
            <person name="Birditt B."/>
            <person name="McKay A."/>
            <person name="Diem K."/>
            <person name="Maust B.S."/>
            <person name="Deng W."/>
            <person name="Collier A.C."/>
            <person name="Stekler J.D."/>
            <person name="McElrath M.J."/>
            <person name="Mullins J.I."/>
        </authorList>
    </citation>
    <scope>NUCLEOTIDE SEQUENCE [LARGE SCALE GENOMIC DNA]</scope>
    <source>
        <strain evidence="1">USPI83747EI154y05051pcWG2B5</strain>
    </source>
</reference>
<keyword evidence="1" id="KW-0946">Virion</keyword>
<evidence type="ECO:0000313" key="1">
    <source>
        <dbReference type="EMBL" id="AFB37144.1"/>
    </source>
</evidence>
<organismHost>
    <name type="scientific">Homo sapiens</name>
    <name type="common">Human</name>
    <dbReference type="NCBI Taxonomy" id="9606"/>
</organismHost>
<sequence>MRVKGSGRIGSACGDGASCSLGC</sequence>
<evidence type="ECO:0000313" key="2">
    <source>
        <dbReference type="Proteomes" id="UP000132692"/>
    </source>
</evidence>
<protein>
    <submittedName>
        <fullName evidence="1">Envelope glycoprotein</fullName>
    </submittedName>
</protein>